<evidence type="ECO:0000256" key="13">
    <source>
        <dbReference type="ARBA" id="ARBA00048523"/>
    </source>
</evidence>
<dbReference type="Gene3D" id="3.40.50.1000">
    <property type="entry name" value="HAD superfamily/HAD-like"/>
    <property type="match status" value="1"/>
</dbReference>
<dbReference type="InterPro" id="IPR004469">
    <property type="entry name" value="PSP"/>
</dbReference>
<evidence type="ECO:0000256" key="10">
    <source>
        <dbReference type="ARBA" id="ARBA00023299"/>
    </source>
</evidence>
<dbReference type="InterPro" id="IPR023214">
    <property type="entry name" value="HAD_sf"/>
</dbReference>
<keyword evidence="8 15" id="KW-0378">Hydrolase</keyword>
<dbReference type="AlphaFoldDB" id="A0A841LRE1"/>
<evidence type="ECO:0000256" key="8">
    <source>
        <dbReference type="ARBA" id="ARBA00022801"/>
    </source>
</evidence>
<sequence>MSSSAPLVATLISNPEARALSASLGSKASEAVKASGLYWLADGIACDLALPKDITIEQAKSELALIIGDEPVDIIVQPQETRRKKLLLADMDSTMIQQECIDELAEEAGFRDQVAGITARAMNGEIAFEPALRERVALLKGLSFSVIDHVIANRITLMPGGTELVRTMKKHGAYTALVSGGFTAFTNVIAEMIGFDEHRANTLLTHEGLLTGEVSDPILGREAKVERLEDISERLGISVADAIAVGDGANDLGMLQLAGSGVALHAKPSVAAQAEMVVDHGDLTALLYIQGYRKTDFVK</sequence>
<keyword evidence="9" id="KW-0460">Magnesium</keyword>
<dbReference type="InterPro" id="IPR036412">
    <property type="entry name" value="HAD-like_sf"/>
</dbReference>
<evidence type="ECO:0000256" key="5">
    <source>
        <dbReference type="ARBA" id="ARBA00015196"/>
    </source>
</evidence>
<proteinExistence type="inferred from homology"/>
<dbReference type="GO" id="GO:0006564">
    <property type="term" value="P:L-serine biosynthetic process"/>
    <property type="evidence" value="ECO:0007669"/>
    <property type="project" value="UniProtKB-KW"/>
</dbReference>
<comment type="caution">
    <text evidence="15">The sequence shown here is derived from an EMBL/GenBank/DDBJ whole genome shotgun (WGS) entry which is preliminary data.</text>
</comment>
<dbReference type="Pfam" id="PF12710">
    <property type="entry name" value="HAD"/>
    <property type="match status" value="1"/>
</dbReference>
<evidence type="ECO:0000256" key="9">
    <source>
        <dbReference type="ARBA" id="ARBA00022842"/>
    </source>
</evidence>
<evidence type="ECO:0000256" key="6">
    <source>
        <dbReference type="ARBA" id="ARBA00022605"/>
    </source>
</evidence>
<evidence type="ECO:0000256" key="1">
    <source>
        <dbReference type="ARBA" id="ARBA00001946"/>
    </source>
</evidence>
<evidence type="ECO:0000256" key="4">
    <source>
        <dbReference type="ARBA" id="ARBA00012640"/>
    </source>
</evidence>
<gene>
    <name evidence="15" type="ORF">FHS77_000304</name>
</gene>
<keyword evidence="16" id="KW-1185">Reference proteome</keyword>
<accession>A0A841LRE1</accession>
<dbReference type="PANTHER" id="PTHR43344:SF2">
    <property type="entry name" value="PHOSPHOSERINE PHOSPHATASE"/>
    <property type="match status" value="1"/>
</dbReference>
<dbReference type="InterPro" id="IPR050582">
    <property type="entry name" value="HAD-like_SerB"/>
</dbReference>
<evidence type="ECO:0000256" key="12">
    <source>
        <dbReference type="ARBA" id="ARBA00048138"/>
    </source>
</evidence>
<comment type="catalytic activity">
    <reaction evidence="12">
        <text>O-phospho-L-serine + H2O = L-serine + phosphate</text>
        <dbReference type="Rhea" id="RHEA:21208"/>
        <dbReference type="ChEBI" id="CHEBI:15377"/>
        <dbReference type="ChEBI" id="CHEBI:33384"/>
        <dbReference type="ChEBI" id="CHEBI:43474"/>
        <dbReference type="ChEBI" id="CHEBI:57524"/>
        <dbReference type="EC" id="3.1.3.3"/>
    </reaction>
</comment>
<dbReference type="GO" id="GO:0036424">
    <property type="term" value="F:L-phosphoserine phosphatase activity"/>
    <property type="evidence" value="ECO:0007669"/>
    <property type="project" value="InterPro"/>
</dbReference>
<dbReference type="NCBIfam" id="TIGR01488">
    <property type="entry name" value="HAD-SF-IB"/>
    <property type="match status" value="1"/>
</dbReference>
<evidence type="ECO:0000313" key="16">
    <source>
        <dbReference type="Proteomes" id="UP000555393"/>
    </source>
</evidence>
<dbReference type="UniPathway" id="UPA00135">
    <property type="reaction ID" value="UER00198"/>
</dbReference>
<dbReference type="NCBIfam" id="TIGR00338">
    <property type="entry name" value="serB"/>
    <property type="match status" value="1"/>
</dbReference>
<evidence type="ECO:0000256" key="11">
    <source>
        <dbReference type="ARBA" id="ARBA00031693"/>
    </source>
</evidence>
<keyword evidence="7" id="KW-0479">Metal-binding</keyword>
<dbReference type="RefSeq" id="WP_184218956.1">
    <property type="nucleotide sequence ID" value="NZ_JACIIU010000001.1"/>
</dbReference>
<dbReference type="GO" id="GO:0000287">
    <property type="term" value="F:magnesium ion binding"/>
    <property type="evidence" value="ECO:0007669"/>
    <property type="project" value="TreeGrafter"/>
</dbReference>
<evidence type="ECO:0000313" key="15">
    <source>
        <dbReference type="EMBL" id="MBB6259796.1"/>
    </source>
</evidence>
<evidence type="ECO:0000256" key="14">
    <source>
        <dbReference type="PIRSR" id="PIRSR604469-1"/>
    </source>
</evidence>
<dbReference type="SFLD" id="SFLDG01136">
    <property type="entry name" value="C1.6:_Phosphoserine_Phosphatas"/>
    <property type="match status" value="1"/>
</dbReference>
<dbReference type="PANTHER" id="PTHR43344">
    <property type="entry name" value="PHOSPHOSERINE PHOSPHATASE"/>
    <property type="match status" value="1"/>
</dbReference>
<feature type="active site" description="Proton donor" evidence="14">
    <location>
        <position position="92"/>
    </location>
</feature>
<evidence type="ECO:0000256" key="2">
    <source>
        <dbReference type="ARBA" id="ARBA00005135"/>
    </source>
</evidence>
<comment type="similarity">
    <text evidence="3">Belongs to the HAD-like hydrolase superfamily. SerB family.</text>
</comment>
<reference evidence="15 16" key="1">
    <citation type="submission" date="2020-08" db="EMBL/GenBank/DDBJ databases">
        <title>Genomic Encyclopedia of Type Strains, Phase IV (KMG-IV): sequencing the most valuable type-strain genomes for metagenomic binning, comparative biology and taxonomic classification.</title>
        <authorList>
            <person name="Goeker M."/>
        </authorList>
    </citation>
    <scope>NUCLEOTIDE SEQUENCE [LARGE SCALE GENOMIC DNA]</scope>
    <source>
        <strain evidence="15 16">DSM 22336</strain>
    </source>
</reference>
<name>A0A841LRE1_9HYPH</name>
<protein>
    <recommendedName>
        <fullName evidence="5">Phosphoserine phosphatase</fullName>
        <ecNumber evidence="4">3.1.3.3</ecNumber>
    </recommendedName>
    <alternativeName>
        <fullName evidence="11">O-phosphoserine phosphohydrolase</fullName>
    </alternativeName>
</protein>
<keyword evidence="10" id="KW-0718">Serine biosynthesis</keyword>
<evidence type="ECO:0000256" key="7">
    <source>
        <dbReference type="ARBA" id="ARBA00022723"/>
    </source>
</evidence>
<dbReference type="SFLD" id="SFLDF00029">
    <property type="entry name" value="phosphoserine_phosphatase"/>
    <property type="match status" value="1"/>
</dbReference>
<dbReference type="Proteomes" id="UP000555393">
    <property type="component" value="Unassembled WGS sequence"/>
</dbReference>
<dbReference type="SFLD" id="SFLDG01137">
    <property type="entry name" value="C1.6.1:_Phosphoserine_Phosphat"/>
    <property type="match status" value="1"/>
</dbReference>
<dbReference type="SFLD" id="SFLDS00003">
    <property type="entry name" value="Haloacid_Dehalogenase"/>
    <property type="match status" value="1"/>
</dbReference>
<dbReference type="CDD" id="cd07500">
    <property type="entry name" value="HAD_PSP"/>
    <property type="match status" value="1"/>
</dbReference>
<comment type="cofactor">
    <cofactor evidence="1">
        <name>Mg(2+)</name>
        <dbReference type="ChEBI" id="CHEBI:18420"/>
    </cofactor>
</comment>
<evidence type="ECO:0000256" key="3">
    <source>
        <dbReference type="ARBA" id="ARBA00009184"/>
    </source>
</evidence>
<keyword evidence="6" id="KW-0028">Amino-acid biosynthesis</keyword>
<feature type="active site" description="Nucleophile" evidence="14">
    <location>
        <position position="90"/>
    </location>
</feature>
<dbReference type="EC" id="3.1.3.3" evidence="4"/>
<organism evidence="15 16">
    <name type="scientific">Paenochrobactrum gallinarii</name>
    <dbReference type="NCBI Taxonomy" id="643673"/>
    <lineage>
        <taxon>Bacteria</taxon>
        <taxon>Pseudomonadati</taxon>
        <taxon>Pseudomonadota</taxon>
        <taxon>Alphaproteobacteria</taxon>
        <taxon>Hyphomicrobiales</taxon>
        <taxon>Brucellaceae</taxon>
        <taxon>Paenochrobactrum</taxon>
    </lineage>
</organism>
<dbReference type="EMBL" id="JACIIU010000001">
    <property type="protein sequence ID" value="MBB6259796.1"/>
    <property type="molecule type" value="Genomic_DNA"/>
</dbReference>
<dbReference type="SUPFAM" id="SSF56784">
    <property type="entry name" value="HAD-like"/>
    <property type="match status" value="1"/>
</dbReference>
<comment type="catalytic activity">
    <reaction evidence="13">
        <text>O-phospho-D-serine + H2O = D-serine + phosphate</text>
        <dbReference type="Rhea" id="RHEA:24873"/>
        <dbReference type="ChEBI" id="CHEBI:15377"/>
        <dbReference type="ChEBI" id="CHEBI:35247"/>
        <dbReference type="ChEBI" id="CHEBI:43474"/>
        <dbReference type="ChEBI" id="CHEBI:58680"/>
        <dbReference type="EC" id="3.1.3.3"/>
    </reaction>
</comment>
<comment type="pathway">
    <text evidence="2">Amino-acid biosynthesis; L-serine biosynthesis; L-serine from 3-phospho-D-glycerate: step 3/3.</text>
</comment>
<dbReference type="GO" id="GO:0005737">
    <property type="term" value="C:cytoplasm"/>
    <property type="evidence" value="ECO:0007669"/>
    <property type="project" value="TreeGrafter"/>
</dbReference>